<feature type="compositionally biased region" description="Basic and acidic residues" evidence="1">
    <location>
        <begin position="32"/>
        <end position="49"/>
    </location>
</feature>
<dbReference type="EnsemblMetazoa" id="ASIC017018-RA">
    <property type="protein sequence ID" value="ASIC017018-PA"/>
    <property type="gene ID" value="ASIC017018"/>
</dbReference>
<dbReference type="VEuPathDB" id="VectorBase:ASIC017018"/>
<dbReference type="GO" id="GO:0032259">
    <property type="term" value="P:methylation"/>
    <property type="evidence" value="ECO:0007669"/>
    <property type="project" value="UniProtKB-KW"/>
</dbReference>
<evidence type="ECO:0000256" key="1">
    <source>
        <dbReference type="SAM" id="MobiDB-lite"/>
    </source>
</evidence>
<keyword evidence="2" id="KW-0489">Methyltransferase</keyword>
<name>A0A084WFL6_ANOSI</name>
<dbReference type="EMBL" id="ATLV01023372">
    <property type="status" value="NOT_ANNOTATED_CDS"/>
    <property type="molecule type" value="Genomic_DNA"/>
</dbReference>
<accession>A0A084WFL6</accession>
<keyword evidence="4" id="KW-1185">Reference proteome</keyword>
<reference evidence="2 4" key="1">
    <citation type="journal article" date="2014" name="BMC Genomics">
        <title>Genome sequence of Anopheles sinensis provides insight into genetics basis of mosquito competence for malaria parasites.</title>
        <authorList>
            <person name="Zhou D."/>
            <person name="Zhang D."/>
            <person name="Ding G."/>
            <person name="Shi L."/>
            <person name="Hou Q."/>
            <person name="Ye Y."/>
            <person name="Xu Y."/>
            <person name="Zhou H."/>
            <person name="Xiong C."/>
            <person name="Li S."/>
            <person name="Yu J."/>
            <person name="Hong S."/>
            <person name="Yu X."/>
            <person name="Zou P."/>
            <person name="Chen C."/>
            <person name="Chang X."/>
            <person name="Wang W."/>
            <person name="Lv Y."/>
            <person name="Sun Y."/>
            <person name="Ma L."/>
            <person name="Shen B."/>
            <person name="Zhu C."/>
        </authorList>
    </citation>
    <scope>NUCLEOTIDE SEQUENCE [LARGE SCALE GENOMIC DNA]</scope>
</reference>
<organism evidence="2">
    <name type="scientific">Anopheles sinensis</name>
    <name type="common">Mosquito</name>
    <dbReference type="NCBI Taxonomy" id="74873"/>
    <lineage>
        <taxon>Eukaryota</taxon>
        <taxon>Metazoa</taxon>
        <taxon>Ecdysozoa</taxon>
        <taxon>Arthropoda</taxon>
        <taxon>Hexapoda</taxon>
        <taxon>Insecta</taxon>
        <taxon>Pterygota</taxon>
        <taxon>Neoptera</taxon>
        <taxon>Endopterygota</taxon>
        <taxon>Diptera</taxon>
        <taxon>Nematocera</taxon>
        <taxon>Culicoidea</taxon>
        <taxon>Culicidae</taxon>
        <taxon>Anophelinae</taxon>
        <taxon>Anopheles</taxon>
    </lineage>
</organism>
<dbReference type="EMBL" id="KE525342">
    <property type="protein sequence ID" value="KFB49010.1"/>
    <property type="molecule type" value="Genomic_DNA"/>
</dbReference>
<dbReference type="Proteomes" id="UP000030765">
    <property type="component" value="Unassembled WGS sequence"/>
</dbReference>
<gene>
    <name evidence="2" type="ORF">ZHAS_00017018</name>
</gene>
<evidence type="ECO:0000313" key="2">
    <source>
        <dbReference type="EMBL" id="KFB49010.1"/>
    </source>
</evidence>
<feature type="region of interest" description="Disordered" evidence="1">
    <location>
        <begin position="1"/>
        <end position="97"/>
    </location>
</feature>
<sequence length="151" mass="16729">MAPVGPVAETVCSRNANRGKVGRSRASGRKLLPFEESKANIGRARKEPTTTRGGCEEPNGGEQHQLPPVQNRGPRAAPEPVKWSPSRRDDFHQAYQKAQIQQQQQQQWLRLVRRTALGGWLPPGSSVLGAITRSHEFIIDIASRRADSLTF</sequence>
<evidence type="ECO:0000313" key="3">
    <source>
        <dbReference type="EnsemblMetazoa" id="ASIC017018-PA"/>
    </source>
</evidence>
<proteinExistence type="predicted"/>
<dbReference type="GO" id="GO:0008168">
    <property type="term" value="F:methyltransferase activity"/>
    <property type="evidence" value="ECO:0007669"/>
    <property type="project" value="UniProtKB-KW"/>
</dbReference>
<keyword evidence="2" id="KW-0808">Transferase</keyword>
<evidence type="ECO:0000313" key="4">
    <source>
        <dbReference type="Proteomes" id="UP000030765"/>
    </source>
</evidence>
<reference evidence="3" key="2">
    <citation type="submission" date="2020-05" db="UniProtKB">
        <authorList>
            <consortium name="EnsemblMetazoa"/>
        </authorList>
    </citation>
    <scope>IDENTIFICATION</scope>
</reference>
<dbReference type="AlphaFoldDB" id="A0A084WFL6"/>
<protein>
    <submittedName>
        <fullName evidence="2 3">Eburicol 14-alpha-demethylase</fullName>
    </submittedName>
</protein>